<dbReference type="InterPro" id="IPR006259">
    <property type="entry name" value="Adenyl_kin_sub"/>
</dbReference>
<dbReference type="NCBIfam" id="NF001380">
    <property type="entry name" value="PRK00279.1-2"/>
    <property type="match status" value="1"/>
</dbReference>
<dbReference type="Proteomes" id="UP000076268">
    <property type="component" value="Unassembled WGS sequence"/>
</dbReference>
<feature type="region of interest" description="NMP" evidence="6">
    <location>
        <begin position="30"/>
        <end position="59"/>
    </location>
</feature>
<feature type="binding site" evidence="6">
    <location>
        <begin position="57"/>
        <end position="59"/>
    </location>
    <ligand>
        <name>AMP</name>
        <dbReference type="ChEBI" id="CHEBI:456215"/>
    </ligand>
</feature>
<dbReference type="GO" id="GO:0005524">
    <property type="term" value="F:ATP binding"/>
    <property type="evidence" value="ECO:0007669"/>
    <property type="project" value="UniProtKB-UniRule"/>
</dbReference>
<protein>
    <recommendedName>
        <fullName evidence="6 8">Adenylate kinase</fullName>
        <shortName evidence="6">AK</shortName>
        <ecNumber evidence="6 8">2.7.4.3</ecNumber>
    </recommendedName>
    <alternativeName>
        <fullName evidence="6">ATP-AMP transphosphorylase</fullName>
    </alternativeName>
    <alternativeName>
        <fullName evidence="6">ATP:AMP phosphotransferase</fullName>
    </alternativeName>
    <alternativeName>
        <fullName evidence="6">Adenylate monophosphate kinase</fullName>
    </alternativeName>
</protein>
<feature type="binding site" evidence="6">
    <location>
        <position position="133"/>
    </location>
    <ligand>
        <name>Zn(2+)</name>
        <dbReference type="ChEBI" id="CHEBI:29105"/>
        <note>structural</note>
    </ligand>
</feature>
<evidence type="ECO:0000256" key="7">
    <source>
        <dbReference type="RuleBase" id="RU003330"/>
    </source>
</evidence>
<feature type="binding site" evidence="6">
    <location>
        <position position="127"/>
    </location>
    <ligand>
        <name>ATP</name>
        <dbReference type="ChEBI" id="CHEBI:30616"/>
    </ligand>
</feature>
<sequence>MYILLMGPPGAGKGTQAARLVERYNIPHISTGDMFRAAVKEQTELGKQAKAYMDAGQLVPDSVTIGIVKERLSKPDAKKGFILDGFPRTLEQARALDATLEELGISLDGVLNVSVPAGELINRVTGRRMCKQCGATYHVVNFPSSDPTRCDKCAGELYQRDDDREETVARRLAVHQSQTKPLIEYYNQHGIYTEINGLQSMDTVFKDIISVLRSVSA</sequence>
<dbReference type="PRINTS" id="PR00094">
    <property type="entry name" value="ADENYLTKNASE"/>
</dbReference>
<dbReference type="GO" id="GO:0004017">
    <property type="term" value="F:AMP kinase activity"/>
    <property type="evidence" value="ECO:0007669"/>
    <property type="project" value="UniProtKB-UniRule"/>
</dbReference>
<reference evidence="10 11" key="1">
    <citation type="submission" date="2016-02" db="EMBL/GenBank/DDBJ databases">
        <title>Anaerosporomusa subterraneum gen. nov., sp. nov., a spore-forming obligate anaerobe isolated from saprolite.</title>
        <authorList>
            <person name="Choi J.K."/>
            <person name="Shah M."/>
            <person name="Yee N."/>
        </authorList>
    </citation>
    <scope>NUCLEOTIDE SEQUENCE [LARGE SCALE GENOMIC DNA]</scope>
    <source>
        <strain evidence="10 11">RU4</strain>
    </source>
</reference>
<feature type="binding site" evidence="6">
    <location>
        <begin position="136"/>
        <end position="137"/>
    </location>
    <ligand>
        <name>ATP</name>
        <dbReference type="ChEBI" id="CHEBI:30616"/>
    </ligand>
</feature>
<dbReference type="CDD" id="cd01428">
    <property type="entry name" value="ADK"/>
    <property type="match status" value="1"/>
</dbReference>
<dbReference type="NCBIfam" id="NF011100">
    <property type="entry name" value="PRK14527.1"/>
    <property type="match status" value="1"/>
</dbReference>
<comment type="subcellular location">
    <subcellularLocation>
        <location evidence="6 8">Cytoplasm</location>
    </subcellularLocation>
</comment>
<dbReference type="InterPro" id="IPR007862">
    <property type="entry name" value="Adenylate_kinase_lid-dom"/>
</dbReference>
<keyword evidence="1 6" id="KW-0808">Transferase</keyword>
<proteinExistence type="inferred from homology"/>
<comment type="function">
    <text evidence="6">Catalyzes the reversible transfer of the terminal phosphate group between ATP and AMP. Plays an important role in cellular energy homeostasis and in adenine nucleotide metabolism.</text>
</comment>
<keyword evidence="3 6" id="KW-0547">Nucleotide-binding</keyword>
<feature type="binding site" evidence="6">
    <location>
        <position position="130"/>
    </location>
    <ligand>
        <name>Zn(2+)</name>
        <dbReference type="ChEBI" id="CHEBI:29105"/>
        <note>structural</note>
    </ligand>
</feature>
<name>A0A154BUW9_ANASB</name>
<keyword evidence="11" id="KW-1185">Reference proteome</keyword>
<evidence type="ECO:0000259" key="9">
    <source>
        <dbReference type="Pfam" id="PF05191"/>
    </source>
</evidence>
<dbReference type="EC" id="2.7.4.3" evidence="6 8"/>
<dbReference type="OrthoDB" id="9805030at2"/>
<dbReference type="HAMAP" id="MF_00235">
    <property type="entry name" value="Adenylate_kinase_Adk"/>
    <property type="match status" value="1"/>
</dbReference>
<dbReference type="EMBL" id="LSGP01000008">
    <property type="protein sequence ID" value="KYZ77722.1"/>
    <property type="molecule type" value="Genomic_DNA"/>
</dbReference>
<dbReference type="UniPathway" id="UPA00588">
    <property type="reaction ID" value="UER00649"/>
</dbReference>
<feature type="binding site" evidence="6">
    <location>
        <position position="171"/>
    </location>
    <ligand>
        <name>AMP</name>
        <dbReference type="ChEBI" id="CHEBI:456215"/>
    </ligand>
</feature>
<accession>A0A154BUW9</accession>
<evidence type="ECO:0000256" key="1">
    <source>
        <dbReference type="ARBA" id="ARBA00022679"/>
    </source>
</evidence>
<keyword evidence="6" id="KW-0479">Metal-binding</keyword>
<feature type="binding site" evidence="6">
    <location>
        <position position="199"/>
    </location>
    <ligand>
        <name>ATP</name>
        <dbReference type="ChEBI" id="CHEBI:30616"/>
    </ligand>
</feature>
<dbReference type="SUPFAM" id="SSF52540">
    <property type="entry name" value="P-loop containing nucleoside triphosphate hydrolases"/>
    <property type="match status" value="1"/>
</dbReference>
<dbReference type="PROSITE" id="PS00113">
    <property type="entry name" value="ADENYLATE_KINASE"/>
    <property type="match status" value="1"/>
</dbReference>
<keyword evidence="4 6" id="KW-0418">Kinase</keyword>
<feature type="region of interest" description="LID" evidence="6">
    <location>
        <begin position="126"/>
        <end position="163"/>
    </location>
</feature>
<dbReference type="Pfam" id="PF00406">
    <property type="entry name" value="ADK"/>
    <property type="match status" value="1"/>
</dbReference>
<dbReference type="GO" id="GO:0044209">
    <property type="term" value="P:AMP salvage"/>
    <property type="evidence" value="ECO:0007669"/>
    <property type="project" value="UniProtKB-UniRule"/>
</dbReference>
<keyword evidence="2 6" id="KW-0545">Nucleotide biosynthesis</keyword>
<comment type="similarity">
    <text evidence="6 7">Belongs to the adenylate kinase family.</text>
</comment>
<comment type="caution">
    <text evidence="10">The sequence shown here is derived from an EMBL/GenBank/DDBJ whole genome shotgun (WGS) entry which is preliminary data.</text>
</comment>
<dbReference type="NCBIfam" id="TIGR01351">
    <property type="entry name" value="adk"/>
    <property type="match status" value="1"/>
</dbReference>
<feature type="binding site" evidence="6">
    <location>
        <position position="92"/>
    </location>
    <ligand>
        <name>AMP</name>
        <dbReference type="ChEBI" id="CHEBI:456215"/>
    </ligand>
</feature>
<dbReference type="Gene3D" id="3.40.50.300">
    <property type="entry name" value="P-loop containing nucleotide triphosphate hydrolases"/>
    <property type="match status" value="1"/>
</dbReference>
<keyword evidence="6" id="KW-0963">Cytoplasm</keyword>
<dbReference type="AlphaFoldDB" id="A0A154BUW9"/>
<gene>
    <name evidence="6" type="primary">adk</name>
    <name evidence="10" type="ORF">AXX12_17790</name>
</gene>
<keyword evidence="5 6" id="KW-0067">ATP-binding</keyword>
<evidence type="ECO:0000256" key="2">
    <source>
        <dbReference type="ARBA" id="ARBA00022727"/>
    </source>
</evidence>
<dbReference type="FunFam" id="3.40.50.300:FF:000106">
    <property type="entry name" value="Adenylate kinase mitochondrial"/>
    <property type="match status" value="1"/>
</dbReference>
<dbReference type="Pfam" id="PF05191">
    <property type="entry name" value="ADK_lid"/>
    <property type="match status" value="1"/>
</dbReference>
<evidence type="ECO:0000256" key="8">
    <source>
        <dbReference type="RuleBase" id="RU003331"/>
    </source>
</evidence>
<feature type="binding site" evidence="6">
    <location>
        <begin position="10"/>
        <end position="15"/>
    </location>
    <ligand>
        <name>ATP</name>
        <dbReference type="ChEBI" id="CHEBI:30616"/>
    </ligand>
</feature>
<evidence type="ECO:0000313" key="11">
    <source>
        <dbReference type="Proteomes" id="UP000076268"/>
    </source>
</evidence>
<organism evidence="10 11">
    <name type="scientific">Anaerosporomusa subterranea</name>
    <dbReference type="NCBI Taxonomy" id="1794912"/>
    <lineage>
        <taxon>Bacteria</taxon>
        <taxon>Bacillati</taxon>
        <taxon>Bacillota</taxon>
        <taxon>Negativicutes</taxon>
        <taxon>Acetonemataceae</taxon>
        <taxon>Anaerosporomusa</taxon>
    </lineage>
</organism>
<dbReference type="GO" id="GO:0005737">
    <property type="term" value="C:cytoplasm"/>
    <property type="evidence" value="ECO:0007669"/>
    <property type="project" value="UniProtKB-SubCell"/>
</dbReference>
<comment type="pathway">
    <text evidence="6">Purine metabolism; AMP biosynthesis via salvage pathway; AMP from ADP: step 1/1.</text>
</comment>
<dbReference type="GO" id="GO:0008270">
    <property type="term" value="F:zinc ion binding"/>
    <property type="evidence" value="ECO:0007669"/>
    <property type="project" value="UniProtKB-UniRule"/>
</dbReference>
<comment type="subunit">
    <text evidence="6 8">Monomer.</text>
</comment>
<dbReference type="NCBIfam" id="NF001381">
    <property type="entry name" value="PRK00279.1-3"/>
    <property type="match status" value="1"/>
</dbReference>
<evidence type="ECO:0000256" key="3">
    <source>
        <dbReference type="ARBA" id="ARBA00022741"/>
    </source>
</evidence>
<feature type="binding site" evidence="6">
    <location>
        <position position="153"/>
    </location>
    <ligand>
        <name>Zn(2+)</name>
        <dbReference type="ChEBI" id="CHEBI:29105"/>
        <note>structural</note>
    </ligand>
</feature>
<feature type="binding site" evidence="6">
    <location>
        <position position="31"/>
    </location>
    <ligand>
        <name>AMP</name>
        <dbReference type="ChEBI" id="CHEBI:456215"/>
    </ligand>
</feature>
<dbReference type="InterPro" id="IPR033690">
    <property type="entry name" value="Adenylat_kinase_CS"/>
</dbReference>
<dbReference type="InterPro" id="IPR000850">
    <property type="entry name" value="Adenylat/UMP-CMP_kin"/>
</dbReference>
<evidence type="ECO:0000256" key="4">
    <source>
        <dbReference type="ARBA" id="ARBA00022777"/>
    </source>
</evidence>
<evidence type="ECO:0000256" key="5">
    <source>
        <dbReference type="ARBA" id="ARBA00022840"/>
    </source>
</evidence>
<keyword evidence="6" id="KW-0862">Zinc</keyword>
<dbReference type="InterPro" id="IPR027417">
    <property type="entry name" value="P-loop_NTPase"/>
</dbReference>
<comment type="catalytic activity">
    <reaction evidence="6 8">
        <text>AMP + ATP = 2 ADP</text>
        <dbReference type="Rhea" id="RHEA:12973"/>
        <dbReference type="ChEBI" id="CHEBI:30616"/>
        <dbReference type="ChEBI" id="CHEBI:456215"/>
        <dbReference type="ChEBI" id="CHEBI:456216"/>
        <dbReference type="EC" id="2.7.4.3"/>
    </reaction>
</comment>
<feature type="binding site" evidence="6">
    <location>
        <begin position="85"/>
        <end position="88"/>
    </location>
    <ligand>
        <name>AMP</name>
        <dbReference type="ChEBI" id="CHEBI:456215"/>
    </ligand>
</feature>
<feature type="binding site" evidence="6">
    <location>
        <position position="160"/>
    </location>
    <ligand>
        <name>AMP</name>
        <dbReference type="ChEBI" id="CHEBI:456215"/>
    </ligand>
</feature>
<dbReference type="RefSeq" id="WP_066237960.1">
    <property type="nucleotide sequence ID" value="NZ_LSGP01000008.1"/>
</dbReference>
<feature type="binding site" evidence="6">
    <location>
        <position position="36"/>
    </location>
    <ligand>
        <name>AMP</name>
        <dbReference type="ChEBI" id="CHEBI:456215"/>
    </ligand>
</feature>
<dbReference type="PANTHER" id="PTHR23359">
    <property type="entry name" value="NUCLEOTIDE KINASE"/>
    <property type="match status" value="1"/>
</dbReference>
<dbReference type="STRING" id="1794912.AXX12_17790"/>
<evidence type="ECO:0000313" key="10">
    <source>
        <dbReference type="EMBL" id="KYZ77722.1"/>
    </source>
</evidence>
<comment type="domain">
    <text evidence="6">Consists of three domains, a large central CORE domain and two small peripheral domains, NMPbind and LID, which undergo movements during catalysis. The LID domain closes over the site of phosphoryl transfer upon ATP binding. Assembling and dissambling the active center during each catalytic cycle provides an effective means to prevent ATP hydrolysis. Some bacteria have evolved a zinc-coordinating structure that stabilizes the LID domain.</text>
</comment>
<feature type="domain" description="Adenylate kinase active site lid" evidence="9">
    <location>
        <begin position="127"/>
        <end position="162"/>
    </location>
</feature>
<feature type="binding site" evidence="6">
    <location>
        <position position="150"/>
    </location>
    <ligand>
        <name>Zn(2+)</name>
        <dbReference type="ChEBI" id="CHEBI:29105"/>
        <note>structural</note>
    </ligand>
</feature>
<evidence type="ECO:0000256" key="6">
    <source>
        <dbReference type="HAMAP-Rule" id="MF_00235"/>
    </source>
</evidence>